<evidence type="ECO:0000313" key="7">
    <source>
        <dbReference type="EMBL" id="ADC51325.1"/>
    </source>
</evidence>
<evidence type="ECO:0000259" key="6">
    <source>
        <dbReference type="Pfam" id="PF08281"/>
    </source>
</evidence>
<dbReference type="SUPFAM" id="SSF88946">
    <property type="entry name" value="Sigma2 domain of RNA polymerase sigma factors"/>
    <property type="match status" value="1"/>
</dbReference>
<dbReference type="SUPFAM" id="SSF88659">
    <property type="entry name" value="Sigma3 and sigma4 domains of RNA polymerase sigma factors"/>
    <property type="match status" value="1"/>
</dbReference>
<evidence type="ECO:0000313" key="8">
    <source>
        <dbReference type="Proteomes" id="UP000001544"/>
    </source>
</evidence>
<dbReference type="KEGG" id="bpf:BpOF4_16400"/>
<feature type="domain" description="RNA polymerase sigma-70 region 2" evidence="5">
    <location>
        <begin position="21"/>
        <end position="88"/>
    </location>
</feature>
<dbReference type="InterPro" id="IPR013325">
    <property type="entry name" value="RNA_pol_sigma_r2"/>
</dbReference>
<dbReference type="InterPro" id="IPR039425">
    <property type="entry name" value="RNA_pol_sigma-70-like"/>
</dbReference>
<dbReference type="InterPro" id="IPR013249">
    <property type="entry name" value="RNA_pol_sigma70_r4_t2"/>
</dbReference>
<dbReference type="InterPro" id="IPR013324">
    <property type="entry name" value="RNA_pol_sigma_r3/r4-like"/>
</dbReference>
<dbReference type="GO" id="GO:0016987">
    <property type="term" value="F:sigma factor activity"/>
    <property type="evidence" value="ECO:0007669"/>
    <property type="project" value="UniProtKB-KW"/>
</dbReference>
<comment type="similarity">
    <text evidence="1">Belongs to the sigma-70 factor family. ECF subfamily.</text>
</comment>
<keyword evidence="2" id="KW-0805">Transcription regulation</keyword>
<dbReference type="Proteomes" id="UP000001544">
    <property type="component" value="Chromosome"/>
</dbReference>
<dbReference type="GO" id="GO:0006352">
    <property type="term" value="P:DNA-templated transcription initiation"/>
    <property type="evidence" value="ECO:0007669"/>
    <property type="project" value="InterPro"/>
</dbReference>
<dbReference type="PANTHER" id="PTHR43133:SF51">
    <property type="entry name" value="RNA POLYMERASE SIGMA FACTOR"/>
    <property type="match status" value="1"/>
</dbReference>
<dbReference type="InterPro" id="IPR036388">
    <property type="entry name" value="WH-like_DNA-bd_sf"/>
</dbReference>
<keyword evidence="4" id="KW-0804">Transcription</keyword>
<dbReference type="RefSeq" id="WP_012958687.1">
    <property type="nucleotide sequence ID" value="NC_013791.2"/>
</dbReference>
<keyword evidence="8" id="KW-1185">Reference proteome</keyword>
<sequence length="178" mass="20722">MNVKKLVAKAKKGNKEALVQLIMARKDDFYRLAYSYMGNEHDAMDAMEEMIVILYEKIEQLQKNETFYSWSKTILVNHCKTSLTKRKKMVLIDDWQEAEDQAAEIQHSYFQIEQQLDIQELLSHINEHQREAIELKYFHDLDYQTIATITNAPVGTVKSRVAEGLKKLRRQAGGAVNE</sequence>
<dbReference type="AlphaFoldDB" id="D3FQ32"/>
<reference evidence="7 8" key="1">
    <citation type="journal article" date="2011" name="Environ. Microbiol.">
        <title>Genome of alkaliphilic Bacillus pseudofirmus OF4 reveals adaptations that support the ability to grow in an external pH range from 7.5 to 11.4.</title>
        <authorList>
            <person name="Janto B."/>
            <person name="Ahmed A."/>
            <person name="Ito M."/>
            <person name="Liu J."/>
            <person name="Hicks D.B."/>
            <person name="Pagni S."/>
            <person name="Fackelmayer O.J."/>
            <person name="Smith T.A."/>
            <person name="Earl J."/>
            <person name="Elbourne L.D."/>
            <person name="Hassan K."/>
            <person name="Paulsen I.T."/>
            <person name="Kolsto A.B."/>
            <person name="Tourasse N.J."/>
            <person name="Ehrlich G.D."/>
            <person name="Boissy R."/>
            <person name="Ivey D.M."/>
            <person name="Li G."/>
            <person name="Xue Y."/>
            <person name="Ma Y."/>
            <person name="Hu F.Z."/>
            <person name="Krulwich T.A."/>
        </authorList>
    </citation>
    <scope>NUCLEOTIDE SEQUENCE [LARGE SCALE GENOMIC DNA]</scope>
    <source>
        <strain evidence="8">ATCC BAA-2126 / JCM 17055 / OF4</strain>
    </source>
</reference>
<dbReference type="Gene3D" id="1.10.1740.10">
    <property type="match status" value="1"/>
</dbReference>
<dbReference type="HOGENOM" id="CLU_047691_3_1_9"/>
<dbReference type="eggNOG" id="COG1595">
    <property type="taxonomic scope" value="Bacteria"/>
</dbReference>
<gene>
    <name evidence="7" type="primary">sigV</name>
    <name evidence="7" type="ordered locus">BpOF4_16400</name>
</gene>
<dbReference type="PANTHER" id="PTHR43133">
    <property type="entry name" value="RNA POLYMERASE ECF-TYPE SIGMA FACTO"/>
    <property type="match status" value="1"/>
</dbReference>
<dbReference type="STRING" id="398511.BpOF4_16400"/>
<dbReference type="Pfam" id="PF08281">
    <property type="entry name" value="Sigma70_r4_2"/>
    <property type="match status" value="1"/>
</dbReference>
<dbReference type="Pfam" id="PF04542">
    <property type="entry name" value="Sigma70_r2"/>
    <property type="match status" value="1"/>
</dbReference>
<keyword evidence="3" id="KW-0731">Sigma factor</keyword>
<evidence type="ECO:0000259" key="5">
    <source>
        <dbReference type="Pfam" id="PF04542"/>
    </source>
</evidence>
<dbReference type="NCBIfam" id="TIGR02937">
    <property type="entry name" value="sigma70-ECF"/>
    <property type="match status" value="1"/>
</dbReference>
<proteinExistence type="inferred from homology"/>
<evidence type="ECO:0000256" key="4">
    <source>
        <dbReference type="ARBA" id="ARBA00023163"/>
    </source>
</evidence>
<organism evidence="7 8">
    <name type="scientific">Alkalihalophilus pseudofirmus (strain ATCC BAA-2126 / JCM 17055 / OF4)</name>
    <name type="common">Bacillus pseudofirmus</name>
    <dbReference type="NCBI Taxonomy" id="398511"/>
    <lineage>
        <taxon>Bacteria</taxon>
        <taxon>Bacillati</taxon>
        <taxon>Bacillota</taxon>
        <taxon>Bacilli</taxon>
        <taxon>Bacillales</taxon>
        <taxon>Bacillaceae</taxon>
        <taxon>Alkalihalophilus</taxon>
    </lineage>
</organism>
<dbReference type="EMBL" id="CP001878">
    <property type="protein sequence ID" value="ADC51325.1"/>
    <property type="molecule type" value="Genomic_DNA"/>
</dbReference>
<dbReference type="InterPro" id="IPR014284">
    <property type="entry name" value="RNA_pol_sigma-70_dom"/>
</dbReference>
<feature type="domain" description="RNA polymerase sigma factor 70 region 4 type 2" evidence="6">
    <location>
        <begin position="116"/>
        <end position="168"/>
    </location>
</feature>
<dbReference type="GO" id="GO:0003677">
    <property type="term" value="F:DNA binding"/>
    <property type="evidence" value="ECO:0007669"/>
    <property type="project" value="InterPro"/>
</dbReference>
<evidence type="ECO:0000256" key="1">
    <source>
        <dbReference type="ARBA" id="ARBA00010641"/>
    </source>
</evidence>
<dbReference type="CDD" id="cd06171">
    <property type="entry name" value="Sigma70_r4"/>
    <property type="match status" value="1"/>
</dbReference>
<evidence type="ECO:0000256" key="3">
    <source>
        <dbReference type="ARBA" id="ARBA00023082"/>
    </source>
</evidence>
<accession>D3FQ32</accession>
<evidence type="ECO:0000256" key="2">
    <source>
        <dbReference type="ARBA" id="ARBA00023015"/>
    </source>
</evidence>
<dbReference type="Gene3D" id="1.10.10.10">
    <property type="entry name" value="Winged helix-like DNA-binding domain superfamily/Winged helix DNA-binding domain"/>
    <property type="match status" value="1"/>
</dbReference>
<name>D3FQ32_ALKPO</name>
<dbReference type="InterPro" id="IPR007627">
    <property type="entry name" value="RNA_pol_sigma70_r2"/>
</dbReference>
<protein>
    <submittedName>
        <fullName evidence="7">RNA polymerase, sigma-24 subunit, ECF subfamily protein</fullName>
    </submittedName>
</protein>